<organism evidence="1 2">
    <name type="scientific">Thermoproteota archaeon</name>
    <dbReference type="NCBI Taxonomy" id="2056631"/>
    <lineage>
        <taxon>Archaea</taxon>
        <taxon>Thermoproteota</taxon>
    </lineage>
</organism>
<sequence length="118" mass="13935">MQVQEWRDLDPGKWSPPLLLPRLRLQALEEKWGGGRGLRKGKLARVKFWDHVIFRDSDPMKVKPVLRETLGWIYDEDDHAVWILWVRDLSSPQERIHPMTGICILKSDIIELREVKVT</sequence>
<accession>A0A497EK31</accession>
<comment type="caution">
    <text evidence="1">The sequence shown here is derived from an EMBL/GenBank/DDBJ whole genome shotgun (WGS) entry which is preliminary data.</text>
</comment>
<dbReference type="EMBL" id="QMQV01000168">
    <property type="protein sequence ID" value="RLE46736.1"/>
    <property type="molecule type" value="Genomic_DNA"/>
</dbReference>
<gene>
    <name evidence="1" type="ORF">DRJ31_09700</name>
</gene>
<protein>
    <submittedName>
        <fullName evidence="1">Uncharacterized protein</fullName>
    </submittedName>
</protein>
<proteinExistence type="predicted"/>
<evidence type="ECO:0000313" key="2">
    <source>
        <dbReference type="Proteomes" id="UP000278475"/>
    </source>
</evidence>
<name>A0A497EK31_9CREN</name>
<dbReference type="AlphaFoldDB" id="A0A497EK31"/>
<evidence type="ECO:0000313" key="1">
    <source>
        <dbReference type="EMBL" id="RLE46736.1"/>
    </source>
</evidence>
<reference evidence="1 2" key="1">
    <citation type="submission" date="2018-06" db="EMBL/GenBank/DDBJ databases">
        <title>Extensive metabolic versatility and redundancy in microbially diverse, dynamic hydrothermal sediments.</title>
        <authorList>
            <person name="Dombrowski N."/>
            <person name="Teske A."/>
            <person name="Baker B.J."/>
        </authorList>
    </citation>
    <scope>NUCLEOTIDE SEQUENCE [LARGE SCALE GENOMIC DNA]</scope>
    <source>
        <strain evidence="1">B66_G16</strain>
    </source>
</reference>
<dbReference type="Proteomes" id="UP000278475">
    <property type="component" value="Unassembled WGS sequence"/>
</dbReference>